<keyword evidence="4" id="KW-1185">Reference proteome</keyword>
<feature type="chain" id="PRO_5010249587" description="LPXTG-motif cell wall anchor domain-containing protein" evidence="2">
    <location>
        <begin position="33"/>
        <end position="314"/>
    </location>
</feature>
<name>A0A1I5ICV2_9ACTN</name>
<organism evidence="3 4">
    <name type="scientific">Geodermatophilus obscurus</name>
    <dbReference type="NCBI Taxonomy" id="1861"/>
    <lineage>
        <taxon>Bacteria</taxon>
        <taxon>Bacillati</taxon>
        <taxon>Actinomycetota</taxon>
        <taxon>Actinomycetes</taxon>
        <taxon>Geodermatophilales</taxon>
        <taxon>Geodermatophilaceae</taxon>
        <taxon>Geodermatophilus</taxon>
    </lineage>
</organism>
<sequence>MSRVSPFRLCAAAGLAVGTAAVGLAMAPAALAAEPLPELEGPDTAVIGEPFQLTGTGCDATVDGKPAAVYVDYYTAAGWDDPDGLPVFSLAGAPADGAWTALAEFTPAAEPGDYVAVATCEPYSGSEAPLAYPDFTFSLEAAPTTPPVAPPDAPAPGPGVLTTGDIRGVAANTPGVASPDTGAATGDRSVAGQKVVKILTGFQPYEVVTVTLHSTPTRLGTFTADASGTVRIEFTVPAGTPVGDHTLVYEGDQGTYFQESFTVAAAASATGTDGDLAYTGASVALPLGLGAGALALGGGLVFLTRRRAAGAVQG</sequence>
<dbReference type="RefSeq" id="WP_075015757.1">
    <property type="nucleotide sequence ID" value="NZ_FOWE01000013.1"/>
</dbReference>
<evidence type="ECO:0000313" key="4">
    <source>
        <dbReference type="Proteomes" id="UP000183642"/>
    </source>
</evidence>
<proteinExistence type="predicted"/>
<feature type="signal peptide" evidence="2">
    <location>
        <begin position="1"/>
        <end position="32"/>
    </location>
</feature>
<dbReference type="EMBL" id="FOWE01000013">
    <property type="protein sequence ID" value="SFO58437.1"/>
    <property type="molecule type" value="Genomic_DNA"/>
</dbReference>
<dbReference type="AlphaFoldDB" id="A0A1I5ICV2"/>
<evidence type="ECO:0000256" key="2">
    <source>
        <dbReference type="SAM" id="SignalP"/>
    </source>
</evidence>
<keyword evidence="2" id="KW-0732">Signal</keyword>
<evidence type="ECO:0000313" key="3">
    <source>
        <dbReference type="EMBL" id="SFO58437.1"/>
    </source>
</evidence>
<keyword evidence="1" id="KW-1133">Transmembrane helix</keyword>
<accession>A0A1I5ICV2</accession>
<feature type="transmembrane region" description="Helical" evidence="1">
    <location>
        <begin position="283"/>
        <end position="303"/>
    </location>
</feature>
<gene>
    <name evidence="3" type="ORF">SAMN05660359_04517</name>
</gene>
<dbReference type="OrthoDB" id="5180094at2"/>
<reference evidence="4" key="1">
    <citation type="submission" date="2016-10" db="EMBL/GenBank/DDBJ databases">
        <authorList>
            <person name="Varghese N."/>
            <person name="Submissions S."/>
        </authorList>
    </citation>
    <scope>NUCLEOTIDE SEQUENCE [LARGE SCALE GENOMIC DNA]</scope>
    <source>
        <strain evidence="4">DSM 43161</strain>
    </source>
</reference>
<keyword evidence="1" id="KW-0812">Transmembrane</keyword>
<dbReference type="Proteomes" id="UP000183642">
    <property type="component" value="Unassembled WGS sequence"/>
</dbReference>
<protein>
    <recommendedName>
        <fullName evidence="5">LPXTG-motif cell wall anchor domain-containing protein</fullName>
    </recommendedName>
</protein>
<evidence type="ECO:0008006" key="5">
    <source>
        <dbReference type="Google" id="ProtNLM"/>
    </source>
</evidence>
<keyword evidence="1" id="KW-0472">Membrane</keyword>
<evidence type="ECO:0000256" key="1">
    <source>
        <dbReference type="SAM" id="Phobius"/>
    </source>
</evidence>